<dbReference type="GO" id="GO:0003677">
    <property type="term" value="F:DNA binding"/>
    <property type="evidence" value="ECO:0007669"/>
    <property type="project" value="UniProtKB-KW"/>
</dbReference>
<dbReference type="InterPro" id="IPR005259">
    <property type="entry name" value="PriA"/>
</dbReference>
<dbReference type="EMBL" id="PFAA01000034">
    <property type="protein sequence ID" value="PIT96673.1"/>
    <property type="molecule type" value="Genomic_DNA"/>
</dbReference>
<evidence type="ECO:0000256" key="1">
    <source>
        <dbReference type="ARBA" id="ARBA00022515"/>
    </source>
</evidence>
<dbReference type="GO" id="GO:0006269">
    <property type="term" value="P:DNA replication, synthesis of primer"/>
    <property type="evidence" value="ECO:0007669"/>
    <property type="project" value="UniProtKB-KW"/>
</dbReference>
<keyword evidence="3" id="KW-0479">Metal-binding</keyword>
<accession>A0A2M6WV29</accession>
<comment type="caution">
    <text evidence="8">The sequence shown here is derived from an EMBL/GenBank/DDBJ whole genome shotgun (WGS) entry which is preliminary data.</text>
</comment>
<protein>
    <submittedName>
        <fullName evidence="8">Primosomal protein N</fullName>
    </submittedName>
</protein>
<dbReference type="InterPro" id="IPR027417">
    <property type="entry name" value="P-loop_NTPase"/>
</dbReference>
<dbReference type="AlphaFoldDB" id="A0A2M6WV29"/>
<evidence type="ECO:0000256" key="5">
    <source>
        <dbReference type="ARBA" id="ARBA00022833"/>
    </source>
</evidence>
<dbReference type="PANTHER" id="PTHR30580">
    <property type="entry name" value="PRIMOSOMAL PROTEIN N"/>
    <property type="match status" value="1"/>
</dbReference>
<dbReference type="NCBIfam" id="TIGR00595">
    <property type="entry name" value="priA"/>
    <property type="match status" value="1"/>
</dbReference>
<dbReference type="GO" id="GO:0006270">
    <property type="term" value="P:DNA replication initiation"/>
    <property type="evidence" value="ECO:0007669"/>
    <property type="project" value="TreeGrafter"/>
</dbReference>
<keyword evidence="6" id="KW-0067">ATP-binding</keyword>
<dbReference type="GO" id="GO:0005524">
    <property type="term" value="F:ATP binding"/>
    <property type="evidence" value="ECO:0007669"/>
    <property type="project" value="UniProtKB-KW"/>
</dbReference>
<proteinExistence type="predicted"/>
<dbReference type="GO" id="GO:1990077">
    <property type="term" value="C:primosome complex"/>
    <property type="evidence" value="ECO:0007669"/>
    <property type="project" value="UniProtKB-KW"/>
</dbReference>
<evidence type="ECO:0000256" key="6">
    <source>
        <dbReference type="ARBA" id="ARBA00022840"/>
    </source>
</evidence>
<keyword evidence="5" id="KW-0862">Zinc</keyword>
<evidence type="ECO:0000313" key="8">
    <source>
        <dbReference type="EMBL" id="PIT96673.1"/>
    </source>
</evidence>
<keyword evidence="4" id="KW-0547">Nucleotide-binding</keyword>
<dbReference type="GO" id="GO:0046872">
    <property type="term" value="F:metal ion binding"/>
    <property type="evidence" value="ECO:0007669"/>
    <property type="project" value="UniProtKB-KW"/>
</dbReference>
<dbReference type="Gene3D" id="3.40.50.300">
    <property type="entry name" value="P-loop containing nucleotide triphosphate hydrolases"/>
    <property type="match status" value="1"/>
</dbReference>
<reference evidence="9" key="1">
    <citation type="submission" date="2017-09" db="EMBL/GenBank/DDBJ databases">
        <title>Depth-based differentiation of microbial function through sediment-hosted aquifers and enrichment of novel symbionts in the deep terrestrial subsurface.</title>
        <authorList>
            <person name="Probst A.J."/>
            <person name="Ladd B."/>
            <person name="Jarett J.K."/>
            <person name="Geller-Mcgrath D.E."/>
            <person name="Sieber C.M.K."/>
            <person name="Emerson J.B."/>
            <person name="Anantharaman K."/>
            <person name="Thomas B.C."/>
            <person name="Malmstrom R."/>
            <person name="Stieglmeier M."/>
            <person name="Klingl A."/>
            <person name="Woyke T."/>
            <person name="Ryan C.M."/>
            <person name="Banfield J.F."/>
        </authorList>
    </citation>
    <scope>NUCLEOTIDE SEQUENCE [LARGE SCALE GENOMIC DNA]</scope>
</reference>
<dbReference type="GO" id="GO:0006310">
    <property type="term" value="P:DNA recombination"/>
    <property type="evidence" value="ECO:0007669"/>
    <property type="project" value="InterPro"/>
</dbReference>
<evidence type="ECO:0000256" key="7">
    <source>
        <dbReference type="ARBA" id="ARBA00023125"/>
    </source>
</evidence>
<dbReference type="GO" id="GO:0043138">
    <property type="term" value="F:3'-5' DNA helicase activity"/>
    <property type="evidence" value="ECO:0007669"/>
    <property type="project" value="TreeGrafter"/>
</dbReference>
<keyword evidence="2" id="KW-0235">DNA replication</keyword>
<evidence type="ECO:0000256" key="2">
    <source>
        <dbReference type="ARBA" id="ARBA00022705"/>
    </source>
</evidence>
<sequence>MQIINVIPISKGINMETLAYFSAKPLKKGAVIYVPLRKKEAPAIVLSSEDISDSKAKIKNANFALKKIENKKTLILLLPEFIEATVSAAEYFATTTGAILYKTIPKVILDNIKEIEKRKNQENKKIASSRKLILQSEINDRFINYKSLIREEFARNSSVFLLTPTIQDAERAETFLKKGVERYIFVLHNSLTKKEILIRWKNALQSNHPVLIIATASFLSLPRNDIETIIVERENSRAYKQFARPFIDMKIFAEFYAKHKKIRLILSDFPLSVETMWRYYNNEFDELSPLKLRVIKTAEQTLIDMKNRKHQKAGQFEIISDELKNLISKTIKEDKNIFIFAARRGLSSTTICRDCGSPVLCHQCEAPVILHATAKGNYFICHACGSSRSANERCKNCASWKLETIGIGIQLVEKKLKEFFPDKQIFVIDKDETKTHKKILTVVEKFYTEKGGILIGTEMALPYLNKMIMYSAIASMDSLFSLPEWRMPEKILSLLLKIKEITEKEILIQTRKPEQKIFDFIAKGNLADFYKDEIKKRKQFNYPPFSVFIKITVIGSVDKVVKETEYMKKLLKDYDVLIYPSSIKASKGKYVMRGLLRVERSKWPHKEIVEILLSLPPHFSIDVDAESLL</sequence>
<dbReference type="Proteomes" id="UP000230481">
    <property type="component" value="Unassembled WGS sequence"/>
</dbReference>
<keyword evidence="1" id="KW-0639">Primosome</keyword>
<evidence type="ECO:0000256" key="3">
    <source>
        <dbReference type="ARBA" id="ARBA00022723"/>
    </source>
</evidence>
<evidence type="ECO:0000256" key="4">
    <source>
        <dbReference type="ARBA" id="ARBA00022741"/>
    </source>
</evidence>
<name>A0A2M6WV29_9BACT</name>
<gene>
    <name evidence="8" type="primary">priA</name>
    <name evidence="8" type="ORF">COT82_01920</name>
</gene>
<dbReference type="PANTHER" id="PTHR30580:SF0">
    <property type="entry name" value="PRIMOSOMAL PROTEIN N"/>
    <property type="match status" value="1"/>
</dbReference>
<evidence type="ECO:0000313" key="9">
    <source>
        <dbReference type="Proteomes" id="UP000230481"/>
    </source>
</evidence>
<dbReference type="GO" id="GO:0006302">
    <property type="term" value="P:double-strand break repair"/>
    <property type="evidence" value="ECO:0007669"/>
    <property type="project" value="InterPro"/>
</dbReference>
<organism evidence="8 9">
    <name type="scientific">Candidatus Campbellbacteria bacterium CG10_big_fil_rev_8_21_14_0_10_35_52</name>
    <dbReference type="NCBI Taxonomy" id="1974527"/>
    <lineage>
        <taxon>Bacteria</taxon>
        <taxon>Candidatus Campbelliibacteriota</taxon>
    </lineage>
</organism>
<keyword evidence="7" id="KW-0238">DNA-binding</keyword>